<dbReference type="InterPro" id="IPR053888">
    <property type="entry name" value="MRM3-like_sub_bind"/>
</dbReference>
<dbReference type="InterPro" id="IPR001537">
    <property type="entry name" value="SpoU_MeTrfase"/>
</dbReference>
<evidence type="ECO:0000313" key="5">
    <source>
        <dbReference type="EMBL" id="NBI28922.1"/>
    </source>
</evidence>
<dbReference type="AlphaFoldDB" id="A0A6N9Q171"/>
<dbReference type="Pfam" id="PF00588">
    <property type="entry name" value="SpoU_methylase"/>
    <property type="match status" value="1"/>
</dbReference>
<dbReference type="CDD" id="cd18095">
    <property type="entry name" value="SpoU-like_rRNA-MTase"/>
    <property type="match status" value="1"/>
</dbReference>
<keyword evidence="2 5" id="KW-0489">Methyltransferase</keyword>
<reference evidence="5 6" key="1">
    <citation type="submission" date="2019-01" db="EMBL/GenBank/DDBJ databases">
        <title>Chengkuizengella sp. nov., isolated from deep-sea sediment of East Pacific Ocean.</title>
        <authorList>
            <person name="Yang J."/>
            <person name="Lai Q."/>
            <person name="Shao Z."/>
        </authorList>
    </citation>
    <scope>NUCLEOTIDE SEQUENCE [LARGE SCALE GENOMIC DNA]</scope>
    <source>
        <strain evidence="5 6">YPA3-1-1</strain>
    </source>
</reference>
<dbReference type="SUPFAM" id="SSF55315">
    <property type="entry name" value="L30e-like"/>
    <property type="match status" value="1"/>
</dbReference>
<dbReference type="SUPFAM" id="SSF75217">
    <property type="entry name" value="alpha/beta knot"/>
    <property type="match status" value="1"/>
</dbReference>
<dbReference type="GO" id="GO:0006396">
    <property type="term" value="P:RNA processing"/>
    <property type="evidence" value="ECO:0007669"/>
    <property type="project" value="InterPro"/>
</dbReference>
<dbReference type="InterPro" id="IPR029064">
    <property type="entry name" value="Ribosomal_eL30-like_sf"/>
</dbReference>
<dbReference type="GO" id="GO:0005737">
    <property type="term" value="C:cytoplasm"/>
    <property type="evidence" value="ECO:0007669"/>
    <property type="project" value="UniProtKB-ARBA"/>
</dbReference>
<dbReference type="GO" id="GO:0003723">
    <property type="term" value="F:RNA binding"/>
    <property type="evidence" value="ECO:0007669"/>
    <property type="project" value="InterPro"/>
</dbReference>
<dbReference type="SMART" id="SM00967">
    <property type="entry name" value="SpoU_sub_bind"/>
    <property type="match status" value="1"/>
</dbReference>
<dbReference type="RefSeq" id="WP_160645713.1">
    <property type="nucleotide sequence ID" value="NZ_SIJB01000018.1"/>
</dbReference>
<dbReference type="PANTHER" id="PTHR43191:SF2">
    <property type="entry name" value="RRNA METHYLTRANSFERASE 3, MITOCHONDRIAL"/>
    <property type="match status" value="1"/>
</dbReference>
<accession>A0A6N9Q171</accession>
<dbReference type="GO" id="GO:0008173">
    <property type="term" value="F:RNA methyltransferase activity"/>
    <property type="evidence" value="ECO:0007669"/>
    <property type="project" value="InterPro"/>
</dbReference>
<dbReference type="Pfam" id="PF22435">
    <property type="entry name" value="MRM3-like_sub_bind"/>
    <property type="match status" value="1"/>
</dbReference>
<feature type="domain" description="RNA 2-O ribose methyltransferase substrate binding" evidence="4">
    <location>
        <begin position="30"/>
        <end position="101"/>
    </location>
</feature>
<protein>
    <submittedName>
        <fullName evidence="5">RNA methyltransferase</fullName>
    </submittedName>
</protein>
<proteinExistence type="inferred from homology"/>
<evidence type="ECO:0000256" key="3">
    <source>
        <dbReference type="ARBA" id="ARBA00022679"/>
    </source>
</evidence>
<dbReference type="EMBL" id="SIJB01000018">
    <property type="protein sequence ID" value="NBI28922.1"/>
    <property type="molecule type" value="Genomic_DNA"/>
</dbReference>
<comment type="similarity">
    <text evidence="1">Belongs to the class IV-like SAM-binding methyltransferase superfamily. RNA methyltransferase TrmH family.</text>
</comment>
<gene>
    <name evidence="5" type="ORF">ERL59_08115</name>
</gene>
<organism evidence="5 6">
    <name type="scientific">Chengkuizengella marina</name>
    <dbReference type="NCBI Taxonomy" id="2507566"/>
    <lineage>
        <taxon>Bacteria</taxon>
        <taxon>Bacillati</taxon>
        <taxon>Bacillota</taxon>
        <taxon>Bacilli</taxon>
        <taxon>Bacillales</taxon>
        <taxon>Paenibacillaceae</taxon>
        <taxon>Chengkuizengella</taxon>
    </lineage>
</organism>
<keyword evidence="3 5" id="KW-0808">Transferase</keyword>
<dbReference type="InterPro" id="IPR029028">
    <property type="entry name" value="Alpha/beta_knot_MTases"/>
</dbReference>
<evidence type="ECO:0000313" key="6">
    <source>
        <dbReference type="Proteomes" id="UP000448943"/>
    </source>
</evidence>
<evidence type="ECO:0000256" key="1">
    <source>
        <dbReference type="ARBA" id="ARBA00007228"/>
    </source>
</evidence>
<name>A0A6N9Q171_9BACL</name>
<dbReference type="Proteomes" id="UP000448943">
    <property type="component" value="Unassembled WGS sequence"/>
</dbReference>
<comment type="caution">
    <text evidence="5">The sequence shown here is derived from an EMBL/GenBank/DDBJ whole genome shotgun (WGS) entry which is preliminary data.</text>
</comment>
<dbReference type="Gene3D" id="3.30.1330.30">
    <property type="match status" value="1"/>
</dbReference>
<evidence type="ECO:0000259" key="4">
    <source>
        <dbReference type="SMART" id="SM00967"/>
    </source>
</evidence>
<keyword evidence="6" id="KW-1185">Reference proteome</keyword>
<dbReference type="PANTHER" id="PTHR43191">
    <property type="entry name" value="RRNA METHYLTRANSFERASE 3"/>
    <property type="match status" value="1"/>
</dbReference>
<dbReference type="InterPro" id="IPR013123">
    <property type="entry name" value="SpoU_subst-bd"/>
</dbReference>
<dbReference type="InterPro" id="IPR029026">
    <property type="entry name" value="tRNA_m1G_MTases_N"/>
</dbReference>
<dbReference type="InterPro" id="IPR051259">
    <property type="entry name" value="rRNA_Methyltransferase"/>
</dbReference>
<sequence>MKITSLTNSHVKDWVKLLSKKGRDKQGKYIVEGIHLVKEALNNTNVIVEHVVYSYEKGVPEELLDYEERKWIGVSDDIINKCSDTKTPQGIFAIVYKKNGDDSILFKDSALVVVCDAIQDPGNLGTIIRSADAVGATGVVLGKGCVDLYHPKTVRSTMGSIFHLPIIESDLNGMLQKAQNHSIQVLNTSLKAESNFFQTDLTKASWIIVGNEGNGVSPELHQYVSKQIKIPIEGSAESLNVAMATTIMLYETLRQRKFKG</sequence>
<dbReference type="GO" id="GO:0032259">
    <property type="term" value="P:methylation"/>
    <property type="evidence" value="ECO:0007669"/>
    <property type="project" value="UniProtKB-KW"/>
</dbReference>
<evidence type="ECO:0000256" key="2">
    <source>
        <dbReference type="ARBA" id="ARBA00022603"/>
    </source>
</evidence>
<dbReference type="Gene3D" id="3.40.1280.10">
    <property type="match status" value="1"/>
</dbReference>
<dbReference type="OrthoDB" id="9794400at2"/>